<evidence type="ECO:0000313" key="2">
    <source>
        <dbReference type="Proteomes" id="UP000694888"/>
    </source>
</evidence>
<evidence type="ECO:0000259" key="1">
    <source>
        <dbReference type="Pfam" id="PF20146"/>
    </source>
</evidence>
<sequence>MRSLRDKAMRKHHRLSTDHSTDQKFSQFQELLTILSSRLWQLEITKLLIMGWNTNTVRHVFCWFTVVCLSSVTHAAENTGNIPTEVYEPGKTTYFHMWQQVPEHLRKMEALQINQTFREDVDHVIRNLNTLRQIPELNKLKSSNFENLLRDDVSKAVRGIANSGFLAESLGQQVPSQCVNDTRRILFSLGKGEGWPEQILDSIGKPGPSLTQGRVNFVGNYKQCRAVSAPPDPKAFSKGFSGTYAVVSIFVGQQPINPAASLNVQWGLCFPDTCSAGQIYLLVYESE</sequence>
<protein>
    <submittedName>
        <fullName evidence="3">Uncharacterized protein LOC101862700</fullName>
    </submittedName>
</protein>
<dbReference type="InterPro" id="IPR006621">
    <property type="entry name" value="Nose-resist-to-fluoxetine_N"/>
</dbReference>
<organism evidence="2 3">
    <name type="scientific">Aplysia californica</name>
    <name type="common">California sea hare</name>
    <dbReference type="NCBI Taxonomy" id="6500"/>
    <lineage>
        <taxon>Eukaryota</taxon>
        <taxon>Metazoa</taxon>
        <taxon>Spiralia</taxon>
        <taxon>Lophotrochozoa</taxon>
        <taxon>Mollusca</taxon>
        <taxon>Gastropoda</taxon>
        <taxon>Heterobranchia</taxon>
        <taxon>Euthyneura</taxon>
        <taxon>Tectipleura</taxon>
        <taxon>Aplysiida</taxon>
        <taxon>Aplysioidea</taxon>
        <taxon>Aplysiidae</taxon>
        <taxon>Aplysia</taxon>
    </lineage>
</organism>
<reference evidence="3" key="1">
    <citation type="submission" date="2025-08" db="UniProtKB">
        <authorList>
            <consortium name="RefSeq"/>
        </authorList>
    </citation>
    <scope>IDENTIFICATION</scope>
</reference>
<evidence type="ECO:0000313" key="3">
    <source>
        <dbReference type="RefSeq" id="XP_012943912.2"/>
    </source>
</evidence>
<keyword evidence="2" id="KW-1185">Reference proteome</keyword>
<gene>
    <name evidence="3" type="primary">LOC101862700</name>
</gene>
<name>A0ABM1AAD5_APLCA</name>
<dbReference type="GeneID" id="101862700"/>
<accession>A0ABM1AAD5</accession>
<feature type="domain" description="Nose resistant-to-fluoxetine protein N-terminal" evidence="1">
    <location>
        <begin position="178"/>
        <end position="279"/>
    </location>
</feature>
<dbReference type="Pfam" id="PF20146">
    <property type="entry name" value="NRF"/>
    <property type="match status" value="1"/>
</dbReference>
<dbReference type="RefSeq" id="XP_012943912.2">
    <property type="nucleotide sequence ID" value="XM_013088458.2"/>
</dbReference>
<dbReference type="Proteomes" id="UP000694888">
    <property type="component" value="Unplaced"/>
</dbReference>
<proteinExistence type="predicted"/>